<sequence length="294" mass="33852">MGLFSFNYNKPGPGVEKDAPPKPRFFVFFEVVKRKFWNLIKINMMFVLFNILALLVANYISSVLFQRIRIDGGMGDLVIRVFFAAIITLIPVVTIGPVQAGFTYILRNYSREEHSFIWGDFKEHFVKNFKQGMIITIIDIFAMILFSIAINVYFSMNGLLPIFGATFMLISIVIFFMMHLYMYPMLVTVNLSVKNIYKNALIFSIMKFIPNLLMIILNLFIAYLAFYIPILGVVIYVFLLPAFVGLMNNFYVDPLIKKYVVIPDVNDKIDQDSLLNDGSTGESYYKPALEDEDK</sequence>
<keyword evidence="2" id="KW-1185">Reference proteome</keyword>
<dbReference type="AlphaFoldDB" id="A0A4U7JMG8"/>
<dbReference type="Proteomes" id="UP000306409">
    <property type="component" value="Chromosome"/>
</dbReference>
<dbReference type="InterPro" id="IPR006938">
    <property type="entry name" value="DUF624"/>
</dbReference>
<reference evidence="1 2" key="1">
    <citation type="submission" date="2020-09" db="EMBL/GenBank/DDBJ databases">
        <title>Characterization and genome sequencing of Ruminiclostridium sp. nov. MA18.</title>
        <authorList>
            <person name="Rettenmaier R."/>
            <person name="Kowollik M.-L."/>
            <person name="Liebl W."/>
            <person name="Zverlov V."/>
        </authorList>
    </citation>
    <scope>NUCLEOTIDE SEQUENCE [LARGE SCALE GENOMIC DNA]</scope>
    <source>
        <strain evidence="1 2">MA18</strain>
    </source>
</reference>
<proteinExistence type="predicted"/>
<dbReference type="RefSeq" id="WP_137695910.1">
    <property type="nucleotide sequence ID" value="NZ_CP061336.1"/>
</dbReference>
<dbReference type="EMBL" id="CP061336">
    <property type="protein sequence ID" value="QNU65439.1"/>
    <property type="molecule type" value="Genomic_DNA"/>
</dbReference>
<gene>
    <name evidence="1" type="ORF">EHE19_010890</name>
</gene>
<protein>
    <submittedName>
        <fullName evidence="1">YesL family protein</fullName>
    </submittedName>
</protein>
<dbReference type="OrthoDB" id="1852280at2"/>
<organism evidence="1 2">
    <name type="scientific">Ruminiclostridium herbifermentans</name>
    <dbReference type="NCBI Taxonomy" id="2488810"/>
    <lineage>
        <taxon>Bacteria</taxon>
        <taxon>Bacillati</taxon>
        <taxon>Bacillota</taxon>
        <taxon>Clostridia</taxon>
        <taxon>Eubacteriales</taxon>
        <taxon>Oscillospiraceae</taxon>
        <taxon>Ruminiclostridium</taxon>
    </lineage>
</organism>
<dbReference type="KEGG" id="rher:EHE19_010890"/>
<evidence type="ECO:0000313" key="1">
    <source>
        <dbReference type="EMBL" id="QNU65439.1"/>
    </source>
</evidence>
<name>A0A4U7JMG8_9FIRM</name>
<evidence type="ECO:0000313" key="2">
    <source>
        <dbReference type="Proteomes" id="UP000306409"/>
    </source>
</evidence>
<accession>A0A4U7JMG8</accession>
<dbReference type="Pfam" id="PF04854">
    <property type="entry name" value="DUF624"/>
    <property type="match status" value="1"/>
</dbReference>